<dbReference type="RefSeq" id="WP_135110306.1">
    <property type="nucleotide sequence ID" value="NZ_SRHY01000018.1"/>
</dbReference>
<gene>
    <name evidence="1" type="ORF">E4U82_11385</name>
</gene>
<sequence>MTNKSFRGLFETVRLKIPDIPSFYYNRKKNKKAARSMEKNNFPDRAAFCDSDSIIVQKGGG</sequence>
<keyword evidence="2" id="KW-1185">Reference proteome</keyword>
<evidence type="ECO:0000313" key="2">
    <source>
        <dbReference type="Proteomes" id="UP000298484"/>
    </source>
</evidence>
<name>A0A4Y9ACK1_9BACI</name>
<dbReference type="Proteomes" id="UP000298484">
    <property type="component" value="Unassembled WGS sequence"/>
</dbReference>
<comment type="caution">
    <text evidence="1">The sequence shown here is derived from an EMBL/GenBank/DDBJ whole genome shotgun (WGS) entry which is preliminary data.</text>
</comment>
<evidence type="ECO:0000313" key="1">
    <source>
        <dbReference type="EMBL" id="TFJ92640.1"/>
    </source>
</evidence>
<accession>A0A4Y9ACK1</accession>
<organism evidence="1 2">
    <name type="scientific">Lentibacillus salicampi</name>
    <dbReference type="NCBI Taxonomy" id="175306"/>
    <lineage>
        <taxon>Bacteria</taxon>
        <taxon>Bacillati</taxon>
        <taxon>Bacillota</taxon>
        <taxon>Bacilli</taxon>
        <taxon>Bacillales</taxon>
        <taxon>Bacillaceae</taxon>
        <taxon>Lentibacillus</taxon>
    </lineage>
</organism>
<protein>
    <submittedName>
        <fullName evidence="1">Uncharacterized protein</fullName>
    </submittedName>
</protein>
<reference evidence="1 2" key="1">
    <citation type="submission" date="2019-03" db="EMBL/GenBank/DDBJ databases">
        <title>Genome sequence of Lentibacillus salicampi ATCC BAA-719.</title>
        <authorList>
            <person name="Maclea K.S."/>
            <person name="Simoes Junior M."/>
        </authorList>
    </citation>
    <scope>NUCLEOTIDE SEQUENCE [LARGE SCALE GENOMIC DNA]</scope>
    <source>
        <strain evidence="1 2">ATCC BAA-719</strain>
    </source>
</reference>
<proteinExistence type="predicted"/>
<dbReference type="AlphaFoldDB" id="A0A4Y9ACK1"/>
<dbReference type="EMBL" id="SRHY01000018">
    <property type="protein sequence ID" value="TFJ92640.1"/>
    <property type="molecule type" value="Genomic_DNA"/>
</dbReference>